<reference evidence="12 13" key="1">
    <citation type="journal article" date="2017" name="Genome Announc.">
        <title>Complete Genome Sequence of Burkholderia stabilis FERMP-21014.</title>
        <authorList>
            <person name="Konishi K."/>
            <person name="Kumagai T."/>
            <person name="Sakasegawa S."/>
            <person name="Tamura T."/>
        </authorList>
    </citation>
    <scope>NUCLEOTIDE SEQUENCE [LARGE SCALE GENOMIC DNA]</scope>
    <source>
        <strain evidence="12 13">FERMP-21014</strain>
    </source>
</reference>
<keyword evidence="3 8" id="KW-0349">Heme</keyword>
<dbReference type="InterPro" id="IPR036909">
    <property type="entry name" value="Cyt_c-like_dom_sf"/>
</dbReference>
<evidence type="ECO:0000256" key="5">
    <source>
        <dbReference type="ARBA" id="ARBA00022764"/>
    </source>
</evidence>
<dbReference type="InterPro" id="IPR024167">
    <property type="entry name" value="Cytochrome_c4-like"/>
</dbReference>
<dbReference type="PANTHER" id="PTHR33751:SF9">
    <property type="entry name" value="CYTOCHROME C4"/>
    <property type="match status" value="1"/>
</dbReference>
<keyword evidence="7 9" id="KW-0408">Iron</keyword>
<feature type="chain" id="PRO_5013390539" evidence="10">
    <location>
        <begin position="34"/>
        <end position="218"/>
    </location>
</feature>
<dbReference type="PROSITE" id="PS51007">
    <property type="entry name" value="CYTC"/>
    <property type="match status" value="2"/>
</dbReference>
<feature type="binding site" description="covalent" evidence="8">
    <location>
        <position position="48"/>
    </location>
    <ligand>
        <name>heme c</name>
        <dbReference type="ChEBI" id="CHEBI:61717"/>
        <label>1</label>
    </ligand>
</feature>
<dbReference type="GO" id="GO:0005506">
    <property type="term" value="F:iron ion binding"/>
    <property type="evidence" value="ECO:0007669"/>
    <property type="project" value="InterPro"/>
</dbReference>
<dbReference type="PANTHER" id="PTHR33751">
    <property type="entry name" value="CBB3-TYPE CYTOCHROME C OXIDASE SUBUNIT FIXP"/>
    <property type="match status" value="1"/>
</dbReference>
<evidence type="ECO:0000256" key="6">
    <source>
        <dbReference type="ARBA" id="ARBA00022982"/>
    </source>
</evidence>
<feature type="domain" description="Cytochrome c" evidence="11">
    <location>
        <begin position="129"/>
        <end position="217"/>
    </location>
</feature>
<dbReference type="GO" id="GO:0020037">
    <property type="term" value="F:heme binding"/>
    <property type="evidence" value="ECO:0007669"/>
    <property type="project" value="InterPro"/>
</dbReference>
<accession>A0A1Y1BTZ7</accession>
<evidence type="ECO:0000256" key="7">
    <source>
        <dbReference type="ARBA" id="ARBA00023004"/>
    </source>
</evidence>
<gene>
    <name evidence="12" type="ORF">BSFP_063060</name>
</gene>
<dbReference type="EMBL" id="AP018113">
    <property type="protein sequence ID" value="BAX63433.1"/>
    <property type="molecule type" value="Genomic_DNA"/>
</dbReference>
<keyword evidence="4 9" id="KW-0479">Metal-binding</keyword>
<feature type="binding site" description="covalent" evidence="8">
    <location>
        <position position="149"/>
    </location>
    <ligand>
        <name>heme c</name>
        <dbReference type="ChEBI" id="CHEBI:61717"/>
        <label>2</label>
    </ligand>
</feature>
<feature type="binding site" description="axial binding residue" evidence="9">
    <location>
        <position position="52"/>
    </location>
    <ligand>
        <name>heme c</name>
        <dbReference type="ChEBI" id="CHEBI:61717"/>
        <label>1</label>
    </ligand>
    <ligandPart>
        <name>Fe</name>
        <dbReference type="ChEBI" id="CHEBI:18248"/>
    </ligandPart>
</feature>
<evidence type="ECO:0000313" key="13">
    <source>
        <dbReference type="Proteomes" id="UP000218432"/>
    </source>
</evidence>
<comment type="subcellular location">
    <subcellularLocation>
        <location evidence="1">Periplasm</location>
    </subcellularLocation>
</comment>
<feature type="binding site" description="covalent" evidence="8">
    <location>
        <position position="152"/>
    </location>
    <ligand>
        <name>heme c</name>
        <dbReference type="ChEBI" id="CHEBI:61717"/>
        <label>2</label>
    </ligand>
</feature>
<evidence type="ECO:0000256" key="9">
    <source>
        <dbReference type="PIRSR" id="PIRSR000005-2"/>
    </source>
</evidence>
<name>A0A1Y1BTZ7_9BURK</name>
<evidence type="ECO:0000256" key="10">
    <source>
        <dbReference type="SAM" id="SignalP"/>
    </source>
</evidence>
<dbReference type="AlphaFoldDB" id="A0A1Y1BTZ7"/>
<proteinExistence type="predicted"/>
<protein>
    <submittedName>
        <fullName evidence="12">Cytochrome C</fullName>
    </submittedName>
</protein>
<evidence type="ECO:0000313" key="12">
    <source>
        <dbReference type="EMBL" id="BAX63433.1"/>
    </source>
</evidence>
<keyword evidence="6" id="KW-0249">Electron transport</keyword>
<evidence type="ECO:0000256" key="3">
    <source>
        <dbReference type="ARBA" id="ARBA00022617"/>
    </source>
</evidence>
<dbReference type="GO" id="GO:0042597">
    <property type="term" value="C:periplasmic space"/>
    <property type="evidence" value="ECO:0007669"/>
    <property type="project" value="UniProtKB-SubCell"/>
</dbReference>
<feature type="binding site" description="axial binding residue" evidence="9">
    <location>
        <position position="96"/>
    </location>
    <ligand>
        <name>heme c</name>
        <dbReference type="ChEBI" id="CHEBI:61717"/>
        <label>1</label>
    </ligand>
    <ligandPart>
        <name>Fe</name>
        <dbReference type="ChEBI" id="CHEBI:18248"/>
    </ligandPart>
</feature>
<keyword evidence="10" id="KW-0732">Signal</keyword>
<dbReference type="PIRSF" id="PIRSF000005">
    <property type="entry name" value="Cytochrome_c4"/>
    <property type="match status" value="1"/>
</dbReference>
<dbReference type="InterPro" id="IPR050597">
    <property type="entry name" value="Cytochrome_c_Oxidase_Subunit"/>
</dbReference>
<dbReference type="Pfam" id="PF00034">
    <property type="entry name" value="Cytochrom_C"/>
    <property type="match status" value="2"/>
</dbReference>
<feature type="binding site" description="axial binding residue" evidence="9">
    <location>
        <position position="153"/>
    </location>
    <ligand>
        <name>heme c</name>
        <dbReference type="ChEBI" id="CHEBI:61717"/>
        <label>2</label>
    </ligand>
    <ligandPart>
        <name>Fe</name>
        <dbReference type="ChEBI" id="CHEBI:18248"/>
    </ligandPart>
</feature>
<evidence type="ECO:0000256" key="1">
    <source>
        <dbReference type="ARBA" id="ARBA00004418"/>
    </source>
</evidence>
<dbReference type="SUPFAM" id="SSF46626">
    <property type="entry name" value="Cytochrome c"/>
    <property type="match status" value="2"/>
</dbReference>
<keyword evidence="2" id="KW-0813">Transport</keyword>
<feature type="binding site" description="covalent" evidence="8">
    <location>
        <position position="51"/>
    </location>
    <ligand>
        <name>heme c</name>
        <dbReference type="ChEBI" id="CHEBI:61717"/>
        <label>1</label>
    </ligand>
</feature>
<evidence type="ECO:0000256" key="4">
    <source>
        <dbReference type="ARBA" id="ARBA00022723"/>
    </source>
</evidence>
<dbReference type="InterPro" id="IPR009056">
    <property type="entry name" value="Cyt_c-like_dom"/>
</dbReference>
<evidence type="ECO:0000256" key="2">
    <source>
        <dbReference type="ARBA" id="ARBA00022448"/>
    </source>
</evidence>
<sequence>MKEIRVERSRAARALVRAVVAGSFGALCVVAHAADPAARVHELTTTRCAACHGVDGNSNVDIYPRLAGQYPQYLYKQLTQFKGGAGIAPLRHSAVMQAMVEDLSDEDMRALGDYYSAQKPAQGESQHQDLVEAGKAIYTHGGAGGAPACISCHREAGGGIPPDFPRITGQHESYVNQQLHAWKSGARGGKGKLMSLIVPLLSNDEIAQVSAYVASLKQ</sequence>
<evidence type="ECO:0000256" key="8">
    <source>
        <dbReference type="PIRSR" id="PIRSR000005-1"/>
    </source>
</evidence>
<comment type="PTM">
    <text evidence="8">Binds 2 heme c groups covalently per subunit.</text>
</comment>
<feature type="signal peptide" evidence="10">
    <location>
        <begin position="1"/>
        <end position="33"/>
    </location>
</feature>
<dbReference type="GO" id="GO:0009055">
    <property type="term" value="F:electron transfer activity"/>
    <property type="evidence" value="ECO:0007669"/>
    <property type="project" value="InterPro"/>
</dbReference>
<feature type="domain" description="Cytochrome c" evidence="11">
    <location>
        <begin position="34"/>
        <end position="119"/>
    </location>
</feature>
<dbReference type="Proteomes" id="UP000218432">
    <property type="component" value="Chromosome 3"/>
</dbReference>
<feature type="binding site" description="axial binding residue" evidence="9">
    <location>
        <position position="194"/>
    </location>
    <ligand>
        <name>heme c</name>
        <dbReference type="ChEBI" id="CHEBI:61717"/>
        <label>2</label>
    </ligand>
    <ligandPart>
        <name>Fe</name>
        <dbReference type="ChEBI" id="CHEBI:18248"/>
    </ligandPart>
</feature>
<evidence type="ECO:0000259" key="11">
    <source>
        <dbReference type="PROSITE" id="PS51007"/>
    </source>
</evidence>
<dbReference type="Gene3D" id="1.10.760.10">
    <property type="entry name" value="Cytochrome c-like domain"/>
    <property type="match status" value="2"/>
</dbReference>
<keyword evidence="5" id="KW-0574">Periplasm</keyword>
<organism evidence="12 13">
    <name type="scientific">Burkholderia stabilis</name>
    <dbReference type="NCBI Taxonomy" id="95485"/>
    <lineage>
        <taxon>Bacteria</taxon>
        <taxon>Pseudomonadati</taxon>
        <taxon>Pseudomonadota</taxon>
        <taxon>Betaproteobacteria</taxon>
        <taxon>Burkholderiales</taxon>
        <taxon>Burkholderiaceae</taxon>
        <taxon>Burkholderia</taxon>
        <taxon>Burkholderia cepacia complex</taxon>
    </lineage>
</organism>